<protein>
    <recommendedName>
        <fullName evidence="6">33 kDa chaperonin</fullName>
    </recommendedName>
    <alternativeName>
        <fullName evidence="6">Heat shock protein 33 homolog</fullName>
        <shortName evidence="6">HSP33</shortName>
    </alternativeName>
</protein>
<evidence type="ECO:0000256" key="4">
    <source>
        <dbReference type="ARBA" id="ARBA00023186"/>
    </source>
</evidence>
<name>A0ABY7WS97_9LACO</name>
<feature type="disulfide bond" description="Redox-active" evidence="6">
    <location>
        <begin position="239"/>
        <end position="241"/>
    </location>
</feature>
<evidence type="ECO:0000256" key="3">
    <source>
        <dbReference type="ARBA" id="ARBA00023157"/>
    </source>
</evidence>
<dbReference type="CDD" id="cd00498">
    <property type="entry name" value="Hsp33"/>
    <property type="match status" value="1"/>
</dbReference>
<comment type="subcellular location">
    <subcellularLocation>
        <location evidence="6">Cytoplasm</location>
    </subcellularLocation>
</comment>
<evidence type="ECO:0000313" key="8">
    <source>
        <dbReference type="Proteomes" id="UP001220377"/>
    </source>
</evidence>
<dbReference type="SUPFAM" id="SSF64397">
    <property type="entry name" value="Hsp33 domain"/>
    <property type="match status" value="1"/>
</dbReference>
<comment type="PTM">
    <text evidence="6">Under oxidizing conditions two disulfide bonds are formed involving the reactive cysteines. Under reducing conditions zinc is bound to the reactive cysteines and the protein is inactive.</text>
</comment>
<feature type="disulfide bond" description="Redox-active" evidence="6">
    <location>
        <begin position="272"/>
        <end position="275"/>
    </location>
</feature>
<dbReference type="SUPFAM" id="SSF118352">
    <property type="entry name" value="HSP33 redox switch-like"/>
    <property type="match status" value="1"/>
</dbReference>
<dbReference type="Pfam" id="PF01430">
    <property type="entry name" value="HSP33"/>
    <property type="match status" value="1"/>
</dbReference>
<dbReference type="InterPro" id="IPR016154">
    <property type="entry name" value="Heat_shock_Hsp33_C"/>
</dbReference>
<dbReference type="Gene3D" id="3.55.30.10">
    <property type="entry name" value="Hsp33 domain"/>
    <property type="match status" value="1"/>
</dbReference>
<reference evidence="7 8" key="1">
    <citation type="submission" date="2023-02" db="EMBL/GenBank/DDBJ databases">
        <title>Genome sequence of Lacticaseibacillus sp. KACC 23028.</title>
        <authorList>
            <person name="Kim S."/>
            <person name="Heo J."/>
            <person name="Kwon S.-W."/>
        </authorList>
    </citation>
    <scope>NUCLEOTIDE SEQUENCE [LARGE SCALE GENOMIC DNA]</scope>
    <source>
        <strain evidence="7 8">KACC 23028</strain>
    </source>
</reference>
<sequence>MGDYLVKAMTADGMFRLYAVDATETVREAQKRHDTWSAPSAALGRTLVATGLLSAAELKNKDDMLTVRVQGDGPAGMIVADGAADGTVRGYIQEPHVHLPLNLVGKIDVAQTVGKNGILAVTKLLAGGEPFTGQVPLVSGELGADFTYYLAKSEQIPASVGVSVFVNSDNTIGVAGGFLVEALPGATDEKLRKLEEDIKTLPLVSEMLRQGLKPEEILDRVAGGQRLMILGQNDFAFKCSCSKERFAKSLATLRTKELQEMIDEDGGAETTCRFCGNKYNFSADELAAIIKSKD</sequence>
<organism evidence="7 8">
    <name type="scientific">Lacticaseibacillus pabuli</name>
    <dbReference type="NCBI Taxonomy" id="3025672"/>
    <lineage>
        <taxon>Bacteria</taxon>
        <taxon>Bacillati</taxon>
        <taxon>Bacillota</taxon>
        <taxon>Bacilli</taxon>
        <taxon>Lactobacillales</taxon>
        <taxon>Lactobacillaceae</taxon>
        <taxon>Lacticaseibacillus</taxon>
    </lineage>
</organism>
<evidence type="ECO:0000256" key="6">
    <source>
        <dbReference type="HAMAP-Rule" id="MF_00117"/>
    </source>
</evidence>
<evidence type="ECO:0000256" key="2">
    <source>
        <dbReference type="ARBA" id="ARBA00022833"/>
    </source>
</evidence>
<dbReference type="Gene3D" id="3.90.1280.10">
    <property type="entry name" value="HSP33 redox switch-like"/>
    <property type="match status" value="1"/>
</dbReference>
<keyword evidence="4 6" id="KW-0143">Chaperone</keyword>
<dbReference type="PIRSF" id="PIRSF005261">
    <property type="entry name" value="Heat_shock_Hsp33"/>
    <property type="match status" value="1"/>
</dbReference>
<keyword evidence="5 6" id="KW-0676">Redox-active center</keyword>
<dbReference type="InterPro" id="IPR016153">
    <property type="entry name" value="Heat_shock_Hsp33_N"/>
</dbReference>
<dbReference type="PANTHER" id="PTHR30111">
    <property type="entry name" value="33 KDA CHAPERONIN"/>
    <property type="match status" value="1"/>
</dbReference>
<dbReference type="EMBL" id="CP117884">
    <property type="protein sequence ID" value="WDF83058.1"/>
    <property type="molecule type" value="Genomic_DNA"/>
</dbReference>
<keyword evidence="1 6" id="KW-0963">Cytoplasm</keyword>
<proteinExistence type="inferred from homology"/>
<comment type="similarity">
    <text evidence="6">Belongs to the HSP33 family.</text>
</comment>
<keyword evidence="2 6" id="KW-0862">Zinc</keyword>
<evidence type="ECO:0000313" key="7">
    <source>
        <dbReference type="EMBL" id="WDF83058.1"/>
    </source>
</evidence>
<dbReference type="PANTHER" id="PTHR30111:SF1">
    <property type="entry name" value="33 KDA CHAPERONIN"/>
    <property type="match status" value="1"/>
</dbReference>
<evidence type="ECO:0000256" key="1">
    <source>
        <dbReference type="ARBA" id="ARBA00022490"/>
    </source>
</evidence>
<accession>A0ABY7WS97</accession>
<dbReference type="Proteomes" id="UP001220377">
    <property type="component" value="Chromosome"/>
</dbReference>
<keyword evidence="3 6" id="KW-1015">Disulfide bond</keyword>
<comment type="function">
    <text evidence="6">Redox regulated molecular chaperone. Protects both thermally unfolding and oxidatively damaged proteins from irreversible aggregation. Plays an important role in the bacterial defense system toward oxidative stress.</text>
</comment>
<dbReference type="RefSeq" id="WP_274260950.1">
    <property type="nucleotide sequence ID" value="NZ_CP117884.1"/>
</dbReference>
<evidence type="ECO:0000256" key="5">
    <source>
        <dbReference type="ARBA" id="ARBA00023284"/>
    </source>
</evidence>
<dbReference type="NCBIfam" id="NF001033">
    <property type="entry name" value="PRK00114.1"/>
    <property type="match status" value="1"/>
</dbReference>
<dbReference type="HAMAP" id="MF_00117">
    <property type="entry name" value="HslO"/>
    <property type="match status" value="1"/>
</dbReference>
<keyword evidence="8" id="KW-1185">Reference proteome</keyword>
<dbReference type="InterPro" id="IPR000397">
    <property type="entry name" value="Heat_shock_Hsp33"/>
</dbReference>
<gene>
    <name evidence="6 7" type="primary">hslO</name>
    <name evidence="7" type="ORF">PQ472_02090</name>
</gene>